<dbReference type="HOGENOM" id="CLU_1501725_0_0_4"/>
<accession>W0VEK8</accession>
<proteinExistence type="predicted"/>
<dbReference type="AlphaFoldDB" id="W0VEK8"/>
<reference evidence="1 2" key="1">
    <citation type="journal article" date="2015" name="Genome Announc.">
        <title>Genome Sequence of Mushroom Soft-Rot Pathogen Janthinobacterium agaricidamnosum.</title>
        <authorList>
            <person name="Graupner K."/>
            <person name="Lackner G."/>
            <person name="Hertweck C."/>
        </authorList>
    </citation>
    <scope>NUCLEOTIDE SEQUENCE [LARGE SCALE GENOMIC DNA]</scope>
    <source>
        <strain evidence="2">NBRC 102515 / DSM 9628</strain>
    </source>
</reference>
<evidence type="ECO:0000313" key="1">
    <source>
        <dbReference type="EMBL" id="CDG86135.1"/>
    </source>
</evidence>
<keyword evidence="2" id="KW-1185">Reference proteome</keyword>
<protein>
    <submittedName>
        <fullName evidence="1">Uncharacterized domain protein</fullName>
    </submittedName>
</protein>
<dbReference type="Proteomes" id="UP000027604">
    <property type="component" value="Chromosome I"/>
</dbReference>
<dbReference type="eggNOG" id="COG4913">
    <property type="taxonomic scope" value="Bacteria"/>
</dbReference>
<organism evidence="1 2">
    <name type="scientific">Janthinobacterium agaricidamnosum NBRC 102515 = DSM 9628</name>
    <dbReference type="NCBI Taxonomy" id="1349767"/>
    <lineage>
        <taxon>Bacteria</taxon>
        <taxon>Pseudomonadati</taxon>
        <taxon>Pseudomonadota</taxon>
        <taxon>Betaproteobacteria</taxon>
        <taxon>Burkholderiales</taxon>
        <taxon>Oxalobacteraceae</taxon>
        <taxon>Janthinobacterium</taxon>
    </lineage>
</organism>
<name>W0VEK8_9BURK</name>
<sequence length="186" mass="21441">MTIDCDLTSPTTGSSDEEYSEGKFLQVQIIIERFRGRAGSAEADRRWTRKVTDVHNWFVFSASERWREDDREHEHYTDAGGKSGRQAASLTYQFGLEWGVVRSRSFRFVVIDEAFGRGSDESARYGWELFERMNLQLLIVTPLQKIHIIAPYVAGLGFVHSEEGRQSMLRYLSIEEYQAERKTCAA</sequence>
<dbReference type="PATRIC" id="fig|1349767.4.peg.2558"/>
<gene>
    <name evidence="1" type="ORF">GJA_5544</name>
</gene>
<dbReference type="KEGG" id="jag:GJA_5544"/>
<dbReference type="Pfam" id="PF13558">
    <property type="entry name" value="SbcC_Walker_B"/>
    <property type="match status" value="1"/>
</dbReference>
<dbReference type="EMBL" id="HG322949">
    <property type="protein sequence ID" value="CDG86135.1"/>
    <property type="molecule type" value="Genomic_DNA"/>
</dbReference>
<dbReference type="STRING" id="1349767.GJA_5544"/>
<evidence type="ECO:0000313" key="2">
    <source>
        <dbReference type="Proteomes" id="UP000027604"/>
    </source>
</evidence>